<proteinExistence type="predicted"/>
<name>A0ABT5DDF9_9BACT</name>
<feature type="repeat" description="ANK" evidence="1">
    <location>
        <begin position="43"/>
        <end position="75"/>
    </location>
</feature>
<dbReference type="Gene3D" id="1.25.40.20">
    <property type="entry name" value="Ankyrin repeat-containing domain"/>
    <property type="match status" value="1"/>
</dbReference>
<evidence type="ECO:0000313" key="3">
    <source>
        <dbReference type="EMBL" id="MDC0711717.1"/>
    </source>
</evidence>
<dbReference type="SUPFAM" id="SSF48403">
    <property type="entry name" value="Ankyrin repeat"/>
    <property type="match status" value="1"/>
</dbReference>
<evidence type="ECO:0000313" key="4">
    <source>
        <dbReference type="Proteomes" id="UP001221838"/>
    </source>
</evidence>
<evidence type="ECO:0000256" key="2">
    <source>
        <dbReference type="SAM" id="MobiDB-lite"/>
    </source>
</evidence>
<comment type="caution">
    <text evidence="3">The sequence shown here is derived from an EMBL/GenBank/DDBJ whole genome shotgun (WGS) entry which is preliminary data.</text>
</comment>
<dbReference type="Proteomes" id="UP001221838">
    <property type="component" value="Unassembled WGS sequence"/>
</dbReference>
<dbReference type="PROSITE" id="PS50088">
    <property type="entry name" value="ANK_REPEAT"/>
    <property type="match status" value="1"/>
</dbReference>
<organism evidence="3 4">
    <name type="scientific">Stigmatella ashevillensis</name>
    <dbReference type="NCBI Taxonomy" id="2995309"/>
    <lineage>
        <taxon>Bacteria</taxon>
        <taxon>Pseudomonadati</taxon>
        <taxon>Myxococcota</taxon>
        <taxon>Myxococcia</taxon>
        <taxon>Myxococcales</taxon>
        <taxon>Cystobacterineae</taxon>
        <taxon>Archangiaceae</taxon>
        <taxon>Stigmatella</taxon>
    </lineage>
</organism>
<keyword evidence="4" id="KW-1185">Reference proteome</keyword>
<sequence>MDLLGFKLIVTPLLLLAASVAIRRWGDAMQRGATSNHPSSKLLQQTALGAAAYSGFEDVIRTLLAAGADLSRPGNHSGNSPREIAGAKGQSGAAKLLGA</sequence>
<accession>A0ABT5DDF9</accession>
<dbReference type="EMBL" id="JAQNDM010000002">
    <property type="protein sequence ID" value="MDC0711717.1"/>
    <property type="molecule type" value="Genomic_DNA"/>
</dbReference>
<keyword evidence="1" id="KW-0040">ANK repeat</keyword>
<dbReference type="InterPro" id="IPR036770">
    <property type="entry name" value="Ankyrin_rpt-contain_sf"/>
</dbReference>
<feature type="region of interest" description="Disordered" evidence="2">
    <location>
        <begin position="70"/>
        <end position="99"/>
    </location>
</feature>
<protein>
    <submittedName>
        <fullName evidence="3">Ankyrin repeat domain-containing protein</fullName>
    </submittedName>
</protein>
<reference evidence="3 4" key="1">
    <citation type="submission" date="2022-11" db="EMBL/GenBank/DDBJ databases">
        <title>Minimal conservation of predation-associated metabolite biosynthetic gene clusters underscores biosynthetic potential of Myxococcota including descriptions for ten novel species: Archangium lansinium sp. nov., Myxococcus landrumus sp. nov., Nannocystis bai.</title>
        <authorList>
            <person name="Ahearne A."/>
            <person name="Stevens C."/>
            <person name="Dowd S."/>
        </authorList>
    </citation>
    <scope>NUCLEOTIDE SEQUENCE [LARGE SCALE GENOMIC DNA]</scope>
    <source>
        <strain evidence="3 4">NCWAL01</strain>
    </source>
</reference>
<dbReference type="InterPro" id="IPR002110">
    <property type="entry name" value="Ankyrin_rpt"/>
</dbReference>
<gene>
    <name evidence="3" type="ORF">POL68_24830</name>
</gene>
<evidence type="ECO:0000256" key="1">
    <source>
        <dbReference type="PROSITE-ProRule" id="PRU00023"/>
    </source>
</evidence>
<dbReference type="RefSeq" id="WP_272141707.1">
    <property type="nucleotide sequence ID" value="NZ_JAQNDM010000002.1"/>
</dbReference>